<reference evidence="1" key="1">
    <citation type="submission" date="2015-04" db="EMBL/GenBank/DDBJ databases">
        <title>The genome sequence of the plant pathogenic Rhizarian Plasmodiophora brassicae reveals insights in its biotrophic life cycle and the origin of chitin synthesis.</title>
        <authorList>
            <person name="Schwelm A."/>
            <person name="Fogelqvist J."/>
            <person name="Knaust A."/>
            <person name="Julke S."/>
            <person name="Lilja T."/>
            <person name="Dhandapani V."/>
            <person name="Bonilla-Rosso G."/>
            <person name="Karlsson M."/>
            <person name="Shevchenko A."/>
            <person name="Choi S.R."/>
            <person name="Kim H.G."/>
            <person name="Park J.Y."/>
            <person name="Lim Y.P."/>
            <person name="Ludwig-Muller J."/>
            <person name="Dixelius C."/>
        </authorList>
    </citation>
    <scope>NUCLEOTIDE SEQUENCE</scope>
    <source>
        <tissue evidence="1">Potato root galls</tissue>
    </source>
</reference>
<dbReference type="AlphaFoldDB" id="A0A0H5R4X1"/>
<dbReference type="EMBL" id="HACM01002712">
    <property type="protein sequence ID" value="CRZ03154.1"/>
    <property type="molecule type" value="Transcribed_RNA"/>
</dbReference>
<accession>A0A0H5R4X1</accession>
<name>A0A0H5R4X1_9EUKA</name>
<evidence type="ECO:0000313" key="1">
    <source>
        <dbReference type="EMBL" id="CRZ03154.1"/>
    </source>
</evidence>
<protein>
    <submittedName>
        <fullName evidence="1">Uncharacterized protein</fullName>
    </submittedName>
</protein>
<feature type="non-terminal residue" evidence="1">
    <location>
        <position position="1"/>
    </location>
</feature>
<sequence length="171" mass="20241">AVLEQALATLRKETYMHFQERQLSLPFEFHIQVYHDFELDHHQLNEFLSGYRRECPIYDMLISDQSNAVYDLLHVIGILKDYQPHKFLWWAFWYDVHRSNYAIWPYRPQMAVAIDPLKPDSVAFLWDHIASPKRLLDILSSKGVTDDSLIAHLPIQQLLNRIHIMKGRSAV</sequence>
<organism evidence="1">
    <name type="scientific">Spongospora subterranea</name>
    <dbReference type="NCBI Taxonomy" id="70186"/>
    <lineage>
        <taxon>Eukaryota</taxon>
        <taxon>Sar</taxon>
        <taxon>Rhizaria</taxon>
        <taxon>Endomyxa</taxon>
        <taxon>Phytomyxea</taxon>
        <taxon>Plasmodiophorida</taxon>
        <taxon>Plasmodiophoridae</taxon>
        <taxon>Spongospora</taxon>
    </lineage>
</organism>
<proteinExistence type="predicted"/>